<organism evidence="3 4">
    <name type="scientific">Scylla paramamosain</name>
    <name type="common">Mud crab</name>
    <dbReference type="NCBI Taxonomy" id="85552"/>
    <lineage>
        <taxon>Eukaryota</taxon>
        <taxon>Metazoa</taxon>
        <taxon>Ecdysozoa</taxon>
        <taxon>Arthropoda</taxon>
        <taxon>Crustacea</taxon>
        <taxon>Multicrustacea</taxon>
        <taxon>Malacostraca</taxon>
        <taxon>Eumalacostraca</taxon>
        <taxon>Eucarida</taxon>
        <taxon>Decapoda</taxon>
        <taxon>Pleocyemata</taxon>
        <taxon>Brachyura</taxon>
        <taxon>Eubrachyura</taxon>
        <taxon>Portunoidea</taxon>
        <taxon>Portunidae</taxon>
        <taxon>Portuninae</taxon>
        <taxon>Scylla</taxon>
    </lineage>
</organism>
<sequence length="186" mass="20214">MHTPKSVLVAVCLVCLTPVLAAADGDADGEVLKAEARYVTHDEKDGLGVFIGQLLTHWMLILEAIYLILVLFAPAVVRRRRSLSWDLPAAPDGPEMGLLERALNSIDPVEATFSLLQVNDMSCRQRVVCEVQRSASAVPLIGSFLQQLSTSIPGLQHYREAQFAGAALEDCALLFANCPEESLVEN</sequence>
<name>A0AAW0UUB5_SCYPA</name>
<dbReference type="EMBL" id="JARAKH010000005">
    <property type="protein sequence ID" value="KAK8403645.1"/>
    <property type="molecule type" value="Genomic_DNA"/>
</dbReference>
<keyword evidence="1" id="KW-0472">Membrane</keyword>
<evidence type="ECO:0000256" key="2">
    <source>
        <dbReference type="SAM" id="SignalP"/>
    </source>
</evidence>
<dbReference type="EMBL" id="JARAKH010000005">
    <property type="protein sequence ID" value="KAK8403644.1"/>
    <property type="molecule type" value="Genomic_DNA"/>
</dbReference>
<dbReference type="Pfam" id="PF07841">
    <property type="entry name" value="DM4_12"/>
    <property type="match status" value="1"/>
</dbReference>
<accession>A0AAW0UUB5</accession>
<evidence type="ECO:0000313" key="3">
    <source>
        <dbReference type="EMBL" id="KAK8403645.1"/>
    </source>
</evidence>
<feature type="signal peptide" evidence="2">
    <location>
        <begin position="1"/>
        <end position="21"/>
    </location>
</feature>
<feature type="chain" id="PRO_5044717165" evidence="2">
    <location>
        <begin position="22"/>
        <end position="186"/>
    </location>
</feature>
<keyword evidence="1" id="KW-0812">Transmembrane</keyword>
<dbReference type="InterPro" id="IPR006631">
    <property type="entry name" value="DM4_12"/>
</dbReference>
<dbReference type="AlphaFoldDB" id="A0AAW0UUB5"/>
<evidence type="ECO:0000313" key="4">
    <source>
        <dbReference type="Proteomes" id="UP001487740"/>
    </source>
</evidence>
<protein>
    <submittedName>
        <fullName evidence="3">Uncharacterized protein</fullName>
    </submittedName>
</protein>
<comment type="caution">
    <text evidence="3">The sequence shown here is derived from an EMBL/GenBank/DDBJ whole genome shotgun (WGS) entry which is preliminary data.</text>
</comment>
<evidence type="ECO:0000256" key="1">
    <source>
        <dbReference type="SAM" id="Phobius"/>
    </source>
</evidence>
<dbReference type="Proteomes" id="UP001487740">
    <property type="component" value="Unassembled WGS sequence"/>
</dbReference>
<reference evidence="3 4" key="1">
    <citation type="submission" date="2023-03" db="EMBL/GenBank/DDBJ databases">
        <title>High-quality genome of Scylla paramamosain provides insights in environmental adaptation.</title>
        <authorList>
            <person name="Zhang L."/>
        </authorList>
    </citation>
    <scope>NUCLEOTIDE SEQUENCE [LARGE SCALE GENOMIC DNA]</scope>
    <source>
        <strain evidence="3">LZ_2023a</strain>
        <tissue evidence="3">Muscle</tissue>
    </source>
</reference>
<keyword evidence="4" id="KW-1185">Reference proteome</keyword>
<gene>
    <name evidence="3" type="ORF">O3P69_000022</name>
</gene>
<proteinExistence type="predicted"/>
<keyword evidence="1" id="KW-1133">Transmembrane helix</keyword>
<dbReference type="EMBL" id="JARAKH010000005">
    <property type="protein sequence ID" value="KAK8403642.1"/>
    <property type="molecule type" value="Genomic_DNA"/>
</dbReference>
<feature type="transmembrane region" description="Helical" evidence="1">
    <location>
        <begin position="55"/>
        <end position="77"/>
    </location>
</feature>
<dbReference type="EMBL" id="JARAKH010000005">
    <property type="protein sequence ID" value="KAK8403643.1"/>
    <property type="molecule type" value="Genomic_DNA"/>
</dbReference>
<keyword evidence="2" id="KW-0732">Signal</keyword>